<dbReference type="PANTHER" id="PTHR43132:SF6">
    <property type="entry name" value="HTH-TYPE TRANSCRIPTIONAL REPRESSOR CZRA"/>
    <property type="match status" value="1"/>
</dbReference>
<dbReference type="Proteomes" id="UP000766570">
    <property type="component" value="Unassembled WGS sequence"/>
</dbReference>
<evidence type="ECO:0000313" key="3">
    <source>
        <dbReference type="Proteomes" id="UP000766570"/>
    </source>
</evidence>
<dbReference type="InterPro" id="IPR036390">
    <property type="entry name" value="WH_DNA-bd_sf"/>
</dbReference>
<dbReference type="PANTHER" id="PTHR43132">
    <property type="entry name" value="ARSENICAL RESISTANCE OPERON REPRESSOR ARSR-RELATED"/>
    <property type="match status" value="1"/>
</dbReference>
<evidence type="ECO:0000313" key="2">
    <source>
        <dbReference type="EMBL" id="MBP2372268.1"/>
    </source>
</evidence>
<protein>
    <submittedName>
        <fullName evidence="2">DNA-binding transcriptional ArsR family regulator</fullName>
    </submittedName>
</protein>
<name>A0ABS4W7U8_9MICC</name>
<dbReference type="InterPro" id="IPR011991">
    <property type="entry name" value="ArsR-like_HTH"/>
</dbReference>
<dbReference type="Pfam" id="PF19361">
    <property type="entry name" value="DUF5937"/>
    <property type="match status" value="1"/>
</dbReference>
<dbReference type="Gene3D" id="1.10.10.10">
    <property type="entry name" value="Winged helix-like DNA-binding domain superfamily/Winged helix DNA-binding domain"/>
    <property type="match status" value="1"/>
</dbReference>
<dbReference type="RefSeq" id="WP_209905607.1">
    <property type="nucleotide sequence ID" value="NZ_BAAAMI010000009.1"/>
</dbReference>
<dbReference type="InterPro" id="IPR051011">
    <property type="entry name" value="Metal_resp_trans_reg"/>
</dbReference>
<keyword evidence="3" id="KW-1185">Reference proteome</keyword>
<reference evidence="2 3" key="1">
    <citation type="submission" date="2021-03" db="EMBL/GenBank/DDBJ databases">
        <title>Sequencing the genomes of 1000 actinobacteria strains.</title>
        <authorList>
            <person name="Klenk H.-P."/>
        </authorList>
    </citation>
    <scope>NUCLEOTIDE SEQUENCE [LARGE SCALE GENOMIC DNA]</scope>
    <source>
        <strain evidence="2 3">DSM 15454</strain>
    </source>
</reference>
<dbReference type="InterPro" id="IPR036388">
    <property type="entry name" value="WH-like_DNA-bd_sf"/>
</dbReference>
<dbReference type="SUPFAM" id="SSF46785">
    <property type="entry name" value="Winged helix' DNA-binding domain"/>
    <property type="match status" value="1"/>
</dbReference>
<sequence length="329" mass="36688">MQIRLSAEDLTRVRFTVSPLWETVTSMRALQLGTRLHRPWITEATSRILASRDTAKQDHLKLLTTLIRPTGFIADSLTPTPLRQDTFEAGLTAVAAVPPEFWVRDLSYLIAVEREETRLETIRAFCDDPDGGIPRLLAALRWYWETALEPFWPRLRAMLLADLDYRLALLAEHGIHQVFDTLHPSVRRTRDGLEITANCDGSHHAAPGNGLILVPSAFVWPRTLVLDVEPFVPTLTYAPRGVGRLWENTRQVKDSPVAKLLGHTRATILAQLDLPMTTTQLACALDLAAGTVNGHLKVLEASGLTDTIRAGREVFYRRAGLGEDLLARA</sequence>
<comment type="caution">
    <text evidence="2">The sequence shown here is derived from an EMBL/GenBank/DDBJ whole genome shotgun (WGS) entry which is preliminary data.</text>
</comment>
<dbReference type="EMBL" id="JAGIOE010000001">
    <property type="protein sequence ID" value="MBP2372268.1"/>
    <property type="molecule type" value="Genomic_DNA"/>
</dbReference>
<dbReference type="CDD" id="cd00090">
    <property type="entry name" value="HTH_ARSR"/>
    <property type="match status" value="1"/>
</dbReference>
<dbReference type="GO" id="GO:0003677">
    <property type="term" value="F:DNA binding"/>
    <property type="evidence" value="ECO:0007669"/>
    <property type="project" value="UniProtKB-KW"/>
</dbReference>
<organism evidence="2 3">
    <name type="scientific">Paeniglutamicibacter psychrophenolicus</name>
    <dbReference type="NCBI Taxonomy" id="257454"/>
    <lineage>
        <taxon>Bacteria</taxon>
        <taxon>Bacillati</taxon>
        <taxon>Actinomycetota</taxon>
        <taxon>Actinomycetes</taxon>
        <taxon>Micrococcales</taxon>
        <taxon>Micrococcaceae</taxon>
        <taxon>Paeniglutamicibacter</taxon>
    </lineage>
</organism>
<proteinExistence type="predicted"/>
<evidence type="ECO:0000259" key="1">
    <source>
        <dbReference type="Pfam" id="PF19361"/>
    </source>
</evidence>
<dbReference type="InterPro" id="IPR045981">
    <property type="entry name" value="DUF5937"/>
</dbReference>
<keyword evidence="2" id="KW-0238">DNA-binding</keyword>
<dbReference type="Pfam" id="PF12840">
    <property type="entry name" value="HTH_20"/>
    <property type="match status" value="1"/>
</dbReference>
<gene>
    <name evidence="2" type="ORF">JOF46_000180</name>
</gene>
<feature type="domain" description="DUF5937" evidence="1">
    <location>
        <begin position="111"/>
        <end position="237"/>
    </location>
</feature>
<accession>A0ABS4W7U8</accession>